<evidence type="ECO:0000313" key="2">
    <source>
        <dbReference type="EMBL" id="CAF5096878.1"/>
    </source>
</evidence>
<organism evidence="1 3">
    <name type="scientific">Rotaria magnacalcarata</name>
    <dbReference type="NCBI Taxonomy" id="392030"/>
    <lineage>
        <taxon>Eukaryota</taxon>
        <taxon>Metazoa</taxon>
        <taxon>Spiralia</taxon>
        <taxon>Gnathifera</taxon>
        <taxon>Rotifera</taxon>
        <taxon>Eurotatoria</taxon>
        <taxon>Bdelloidea</taxon>
        <taxon>Philodinida</taxon>
        <taxon>Philodinidae</taxon>
        <taxon>Rotaria</taxon>
    </lineage>
</organism>
<dbReference type="AlphaFoldDB" id="A0A8S3CLU0"/>
<dbReference type="EMBL" id="CAJOBJ010252533">
    <property type="protein sequence ID" value="CAF5096878.1"/>
    <property type="molecule type" value="Genomic_DNA"/>
</dbReference>
<gene>
    <name evidence="1" type="ORF">BYL167_LOCUS53121</name>
    <name evidence="2" type="ORF">GIL414_LOCUS62520</name>
</gene>
<sequence>MLILDQPHMDYSQPQQTSSYNAPAIYLQDFRSEPCQVCGENASGWHCGSIT</sequence>
<feature type="non-terminal residue" evidence="1">
    <location>
        <position position="51"/>
    </location>
</feature>
<dbReference type="EMBL" id="CAJOBH010176104">
    <property type="protein sequence ID" value="CAF4925564.1"/>
    <property type="molecule type" value="Genomic_DNA"/>
</dbReference>
<accession>A0A8S3CLU0</accession>
<reference evidence="1" key="1">
    <citation type="submission" date="2021-02" db="EMBL/GenBank/DDBJ databases">
        <authorList>
            <person name="Nowell W R."/>
        </authorList>
    </citation>
    <scope>NUCLEOTIDE SEQUENCE</scope>
</reference>
<dbReference type="Proteomes" id="UP000681720">
    <property type="component" value="Unassembled WGS sequence"/>
</dbReference>
<evidence type="ECO:0000313" key="3">
    <source>
        <dbReference type="Proteomes" id="UP000681967"/>
    </source>
</evidence>
<comment type="caution">
    <text evidence="1">The sequence shown here is derived from an EMBL/GenBank/DDBJ whole genome shotgun (WGS) entry which is preliminary data.</text>
</comment>
<evidence type="ECO:0000313" key="1">
    <source>
        <dbReference type="EMBL" id="CAF4925564.1"/>
    </source>
</evidence>
<dbReference type="Proteomes" id="UP000681967">
    <property type="component" value="Unassembled WGS sequence"/>
</dbReference>
<protein>
    <submittedName>
        <fullName evidence="1">Uncharacterized protein</fullName>
    </submittedName>
</protein>
<proteinExistence type="predicted"/>
<name>A0A8S3CLU0_9BILA</name>